<evidence type="ECO:0000256" key="3">
    <source>
        <dbReference type="ARBA" id="ARBA00023163"/>
    </source>
</evidence>
<dbReference type="InterPro" id="IPR036388">
    <property type="entry name" value="WH-like_DNA-bd_sf"/>
</dbReference>
<dbReference type="GO" id="GO:0003700">
    <property type="term" value="F:DNA-binding transcription factor activity"/>
    <property type="evidence" value="ECO:0007669"/>
    <property type="project" value="InterPro"/>
</dbReference>
<dbReference type="InterPro" id="IPR000524">
    <property type="entry name" value="Tscrpt_reg_HTH_GntR"/>
</dbReference>
<dbReference type="PANTHER" id="PTHR44846">
    <property type="entry name" value="MANNOSYL-D-GLYCERATE TRANSPORT/METABOLISM SYSTEM REPRESSOR MNGR-RELATED"/>
    <property type="match status" value="1"/>
</dbReference>
<dbReference type="GO" id="GO:0003677">
    <property type="term" value="F:DNA binding"/>
    <property type="evidence" value="ECO:0007669"/>
    <property type="project" value="UniProtKB-KW"/>
</dbReference>
<evidence type="ECO:0000259" key="4">
    <source>
        <dbReference type="PROSITE" id="PS50949"/>
    </source>
</evidence>
<dbReference type="InterPro" id="IPR011663">
    <property type="entry name" value="UTRA"/>
</dbReference>
<evidence type="ECO:0000256" key="1">
    <source>
        <dbReference type="ARBA" id="ARBA00023015"/>
    </source>
</evidence>
<dbReference type="SUPFAM" id="SSF64288">
    <property type="entry name" value="Chorismate lyase-like"/>
    <property type="match status" value="1"/>
</dbReference>
<keyword evidence="2" id="KW-0238">DNA-binding</keyword>
<dbReference type="RefSeq" id="WP_076450248.1">
    <property type="nucleotide sequence ID" value="NZ_FTOQ01000016.1"/>
</dbReference>
<keyword evidence="6" id="KW-1185">Reference proteome</keyword>
<dbReference type="AlphaFoldDB" id="A0A1N7PK60"/>
<dbReference type="InterPro" id="IPR036390">
    <property type="entry name" value="WH_DNA-bd_sf"/>
</dbReference>
<keyword evidence="1" id="KW-0805">Transcription regulation</keyword>
<accession>A0A1N7PK60</accession>
<dbReference type="SMART" id="SM00866">
    <property type="entry name" value="UTRA"/>
    <property type="match status" value="1"/>
</dbReference>
<dbReference type="EMBL" id="FTOQ01000016">
    <property type="protein sequence ID" value="SIT10897.1"/>
    <property type="molecule type" value="Genomic_DNA"/>
</dbReference>
<keyword evidence="3" id="KW-0804">Transcription</keyword>
<dbReference type="Gene3D" id="3.40.1410.10">
    <property type="entry name" value="Chorismate lyase-like"/>
    <property type="match status" value="1"/>
</dbReference>
<proteinExistence type="predicted"/>
<dbReference type="SUPFAM" id="SSF46785">
    <property type="entry name" value="Winged helix' DNA-binding domain"/>
    <property type="match status" value="1"/>
</dbReference>
<sequence>MRPLYAQLVDTLLARIAAGELKVGDRLPPEAEYAAELGVSRSTLRLAFAELESAGVLRRRKRAGTEIIGTEPRRHFHMATQSIDELLSLGRDTHLEIIGQRQVTSDSVPQLADLVSETGFWLEVTAQRRLGGAARPFSANRVYVPARYAGIATLLDGADRSVFQLIEESFGVAVARVTQSVHAVACAPEDAAIIGIAPGAPALRIDARLFSEDDTLIEVSVATFDPARFSVQSDVRIE</sequence>
<feature type="domain" description="HTH gntR-type" evidence="4">
    <location>
        <begin position="2"/>
        <end position="70"/>
    </location>
</feature>
<dbReference type="Pfam" id="PF07702">
    <property type="entry name" value="UTRA"/>
    <property type="match status" value="1"/>
</dbReference>
<dbReference type="InterPro" id="IPR028978">
    <property type="entry name" value="Chorismate_lyase_/UTRA_dom_sf"/>
</dbReference>
<dbReference type="Proteomes" id="UP000186684">
    <property type="component" value="Unassembled WGS sequence"/>
</dbReference>
<dbReference type="PRINTS" id="PR00035">
    <property type="entry name" value="HTHGNTR"/>
</dbReference>
<dbReference type="GO" id="GO:0045892">
    <property type="term" value="P:negative regulation of DNA-templated transcription"/>
    <property type="evidence" value="ECO:0007669"/>
    <property type="project" value="TreeGrafter"/>
</dbReference>
<evidence type="ECO:0000313" key="5">
    <source>
        <dbReference type="EMBL" id="SIT10897.1"/>
    </source>
</evidence>
<dbReference type="Gene3D" id="1.10.10.10">
    <property type="entry name" value="Winged helix-like DNA-binding domain superfamily/Winged helix DNA-binding domain"/>
    <property type="match status" value="1"/>
</dbReference>
<dbReference type="Pfam" id="PF00392">
    <property type="entry name" value="GntR"/>
    <property type="match status" value="1"/>
</dbReference>
<gene>
    <name evidence="5" type="ORF">SAMN05421759_11670</name>
</gene>
<protein>
    <submittedName>
        <fullName evidence="5">Transcriptional regulator, GntR family</fullName>
    </submittedName>
</protein>
<dbReference type="CDD" id="cd07377">
    <property type="entry name" value="WHTH_GntR"/>
    <property type="match status" value="1"/>
</dbReference>
<evidence type="ECO:0000256" key="2">
    <source>
        <dbReference type="ARBA" id="ARBA00023125"/>
    </source>
</evidence>
<dbReference type="SMART" id="SM00345">
    <property type="entry name" value="HTH_GNTR"/>
    <property type="match status" value="1"/>
</dbReference>
<evidence type="ECO:0000313" key="6">
    <source>
        <dbReference type="Proteomes" id="UP000186684"/>
    </source>
</evidence>
<dbReference type="OrthoDB" id="9800645at2"/>
<dbReference type="PROSITE" id="PS50949">
    <property type="entry name" value="HTH_GNTR"/>
    <property type="match status" value="1"/>
</dbReference>
<dbReference type="InterPro" id="IPR050679">
    <property type="entry name" value="Bact_HTH_transcr_reg"/>
</dbReference>
<reference evidence="6" key="1">
    <citation type="submission" date="2017-01" db="EMBL/GenBank/DDBJ databases">
        <authorList>
            <person name="Varghese N."/>
            <person name="Submissions S."/>
        </authorList>
    </citation>
    <scope>NUCLEOTIDE SEQUENCE [LARGE SCALE GENOMIC DNA]</scope>
    <source>
        <strain evidence="6">DSM 29430</strain>
    </source>
</reference>
<name>A0A1N7PK60_9RHOB</name>
<dbReference type="PANTHER" id="PTHR44846:SF1">
    <property type="entry name" value="MANNOSYL-D-GLYCERATE TRANSPORT_METABOLISM SYSTEM REPRESSOR MNGR-RELATED"/>
    <property type="match status" value="1"/>
</dbReference>
<dbReference type="STRING" id="633194.SAMN05421759_11670"/>
<organism evidence="5 6">
    <name type="scientific">Roseivivax lentus</name>
    <dbReference type="NCBI Taxonomy" id="633194"/>
    <lineage>
        <taxon>Bacteria</taxon>
        <taxon>Pseudomonadati</taxon>
        <taxon>Pseudomonadota</taxon>
        <taxon>Alphaproteobacteria</taxon>
        <taxon>Rhodobacterales</taxon>
        <taxon>Roseobacteraceae</taxon>
        <taxon>Roseivivax</taxon>
    </lineage>
</organism>